<dbReference type="AlphaFoldDB" id="X1SRK9"/>
<protein>
    <submittedName>
        <fullName evidence="1">Uncharacterized protein</fullName>
    </submittedName>
</protein>
<evidence type="ECO:0000313" key="1">
    <source>
        <dbReference type="EMBL" id="GAI95727.1"/>
    </source>
</evidence>
<sequence>MEHFSLKDFKLGLKEQLRVAKIVLLTVPLFHWFAGGGSSQGDEIILPKAVWIGLLLQSGRLLDISFIGPPLEEIEMIAALSLCPGSYLYITKDLIMGVDMTGVPQYRASRGGSPNPS</sequence>
<gene>
    <name evidence="1" type="ORF">S12H4_37004</name>
</gene>
<name>X1SRK9_9ZZZZ</name>
<organism evidence="1">
    <name type="scientific">marine sediment metagenome</name>
    <dbReference type="NCBI Taxonomy" id="412755"/>
    <lineage>
        <taxon>unclassified sequences</taxon>
        <taxon>metagenomes</taxon>
        <taxon>ecological metagenomes</taxon>
    </lineage>
</organism>
<accession>X1SRK9</accession>
<comment type="caution">
    <text evidence="1">The sequence shown here is derived from an EMBL/GenBank/DDBJ whole genome shotgun (WGS) entry which is preliminary data.</text>
</comment>
<dbReference type="EMBL" id="BARW01022112">
    <property type="protein sequence ID" value="GAI95727.1"/>
    <property type="molecule type" value="Genomic_DNA"/>
</dbReference>
<proteinExistence type="predicted"/>
<reference evidence="1" key="1">
    <citation type="journal article" date="2014" name="Front. Microbiol.">
        <title>High frequency of phylogenetically diverse reductive dehalogenase-homologous genes in deep subseafloor sedimentary metagenomes.</title>
        <authorList>
            <person name="Kawai M."/>
            <person name="Futagami T."/>
            <person name="Toyoda A."/>
            <person name="Takaki Y."/>
            <person name="Nishi S."/>
            <person name="Hori S."/>
            <person name="Arai W."/>
            <person name="Tsubouchi T."/>
            <person name="Morono Y."/>
            <person name="Uchiyama I."/>
            <person name="Ito T."/>
            <person name="Fujiyama A."/>
            <person name="Inagaki F."/>
            <person name="Takami H."/>
        </authorList>
    </citation>
    <scope>NUCLEOTIDE SEQUENCE</scope>
    <source>
        <strain evidence="1">Expedition CK06-06</strain>
    </source>
</reference>